<proteinExistence type="predicted"/>
<dbReference type="EMBL" id="RZUL01000002">
    <property type="protein sequence ID" value="RVT41992.1"/>
    <property type="molecule type" value="Genomic_DNA"/>
</dbReference>
<dbReference type="InterPro" id="IPR013096">
    <property type="entry name" value="Cupin_2"/>
</dbReference>
<dbReference type="InterPro" id="IPR014710">
    <property type="entry name" value="RmlC-like_jellyroll"/>
</dbReference>
<dbReference type="PANTHER" id="PTHR35848">
    <property type="entry name" value="OXALATE-BINDING PROTEIN"/>
    <property type="match status" value="1"/>
</dbReference>
<dbReference type="InterPro" id="IPR051610">
    <property type="entry name" value="GPI/OXD"/>
</dbReference>
<sequence>MTAADVKTGEGTQTGLNERIVRYRDLVPCRNAFIDTRTPGSQEKENFTIIGPGVSENPEQYVHIAEPHGFNIGGARQPPHCVNSQHSHDTAETFVVHSGRWRFDFGEEGTDAQVEAGPGDIVSFPTQAFRGFVNIGTDTGFLWSVLGGDDPGRVLWAPKVFALARDYGLMLMENGALVDTARGDRPPEGIRPMTPTSAADVARLSRISQNVANGLVVRAEAQGVSGQGWGQLPGVAELAIIGAASPDENLPAGAFAWPHGFSVRKLTLQQGAAIPDHRRAAAEVLFVHAGALEIVVDGAAARLDPGDTITIPVGARRAYGSAEGATVFVVHGGDRAVPVENA</sequence>
<dbReference type="SUPFAM" id="SSF51182">
    <property type="entry name" value="RmlC-like cupins"/>
    <property type="match status" value="1"/>
</dbReference>
<dbReference type="Pfam" id="PF07883">
    <property type="entry name" value="Cupin_2"/>
    <property type="match status" value="2"/>
</dbReference>
<protein>
    <submittedName>
        <fullName evidence="3">Cupin domain-containing protein</fullName>
    </submittedName>
</protein>
<dbReference type="OrthoDB" id="6058at2"/>
<feature type="domain" description="Cupin type-2" evidence="2">
    <location>
        <begin position="266"/>
        <end position="323"/>
    </location>
</feature>
<reference evidence="3 4" key="1">
    <citation type="submission" date="2019-01" db="EMBL/GenBank/DDBJ databases">
        <authorList>
            <person name="Chen W.-M."/>
        </authorList>
    </citation>
    <scope>NUCLEOTIDE SEQUENCE [LARGE SCALE GENOMIC DNA]</scope>
    <source>
        <strain evidence="3 4">TLA-22</strain>
    </source>
</reference>
<dbReference type="InterPro" id="IPR011051">
    <property type="entry name" value="RmlC_Cupin_sf"/>
</dbReference>
<dbReference type="GO" id="GO:0046872">
    <property type="term" value="F:metal ion binding"/>
    <property type="evidence" value="ECO:0007669"/>
    <property type="project" value="UniProtKB-KW"/>
</dbReference>
<dbReference type="Proteomes" id="UP000282977">
    <property type="component" value="Unassembled WGS sequence"/>
</dbReference>
<keyword evidence="1" id="KW-0479">Metal-binding</keyword>
<evidence type="ECO:0000256" key="1">
    <source>
        <dbReference type="ARBA" id="ARBA00022723"/>
    </source>
</evidence>
<evidence type="ECO:0000259" key="2">
    <source>
        <dbReference type="Pfam" id="PF07883"/>
    </source>
</evidence>
<keyword evidence="4" id="KW-1185">Reference proteome</keyword>
<evidence type="ECO:0000313" key="4">
    <source>
        <dbReference type="Proteomes" id="UP000282977"/>
    </source>
</evidence>
<name>A0A437J9K8_9SPHN</name>
<dbReference type="RefSeq" id="WP_127690181.1">
    <property type="nucleotide sequence ID" value="NZ_RZUL01000002.1"/>
</dbReference>
<comment type="caution">
    <text evidence="3">The sequence shown here is derived from an EMBL/GenBank/DDBJ whole genome shotgun (WGS) entry which is preliminary data.</text>
</comment>
<organism evidence="3 4">
    <name type="scientific">Sphingobium algorifonticola</name>
    <dbReference type="NCBI Taxonomy" id="2008318"/>
    <lineage>
        <taxon>Bacteria</taxon>
        <taxon>Pseudomonadati</taxon>
        <taxon>Pseudomonadota</taxon>
        <taxon>Alphaproteobacteria</taxon>
        <taxon>Sphingomonadales</taxon>
        <taxon>Sphingomonadaceae</taxon>
        <taxon>Sphingobium</taxon>
    </lineage>
</organism>
<evidence type="ECO:0000313" key="3">
    <source>
        <dbReference type="EMBL" id="RVT41992.1"/>
    </source>
</evidence>
<gene>
    <name evidence="3" type="ORF">ENE74_07010</name>
</gene>
<dbReference type="Gene3D" id="2.60.120.10">
    <property type="entry name" value="Jelly Rolls"/>
    <property type="match status" value="2"/>
</dbReference>
<feature type="domain" description="Cupin type-2" evidence="2">
    <location>
        <begin position="78"/>
        <end position="138"/>
    </location>
</feature>
<dbReference type="AlphaFoldDB" id="A0A437J9K8"/>
<accession>A0A437J9K8</accession>